<evidence type="ECO:0000256" key="4">
    <source>
        <dbReference type="ARBA" id="ARBA00023204"/>
    </source>
</evidence>
<proteinExistence type="inferred from homology"/>
<dbReference type="InterPro" id="IPR041247">
    <property type="entry name" value="Rad52_fam"/>
</dbReference>
<dbReference type="PANTHER" id="PTHR12132">
    <property type="entry name" value="DNA REPAIR AND RECOMBINATION PROTEIN RAD52, RAD59"/>
    <property type="match status" value="1"/>
</dbReference>
<feature type="region of interest" description="Disordered" evidence="5">
    <location>
        <begin position="222"/>
        <end position="254"/>
    </location>
</feature>
<evidence type="ECO:0000313" key="6">
    <source>
        <dbReference type="EMBL" id="KAL3806727.1"/>
    </source>
</evidence>
<keyword evidence="3" id="KW-0233">DNA recombination</keyword>
<keyword evidence="7" id="KW-1185">Reference proteome</keyword>
<evidence type="ECO:0000256" key="2">
    <source>
        <dbReference type="ARBA" id="ARBA00022763"/>
    </source>
</evidence>
<comment type="similarity">
    <text evidence="1">Belongs to the RAD52 family.</text>
</comment>
<evidence type="ECO:0008006" key="8">
    <source>
        <dbReference type="Google" id="ProtNLM"/>
    </source>
</evidence>
<protein>
    <recommendedName>
        <fullName evidence="8">DNA repair and recombination protein RAD52</fullName>
    </recommendedName>
</protein>
<reference evidence="6 7" key="1">
    <citation type="submission" date="2024-10" db="EMBL/GenBank/DDBJ databases">
        <title>Updated reference genomes for cyclostephanoid diatoms.</title>
        <authorList>
            <person name="Roberts W.R."/>
            <person name="Alverson A.J."/>
        </authorList>
    </citation>
    <scope>NUCLEOTIDE SEQUENCE [LARGE SCALE GENOMIC DNA]</scope>
    <source>
        <strain evidence="6 7">AJA228-03</strain>
    </source>
</reference>
<evidence type="ECO:0000256" key="3">
    <source>
        <dbReference type="ARBA" id="ARBA00023172"/>
    </source>
</evidence>
<gene>
    <name evidence="6" type="ORF">ACHAXA_000367</name>
</gene>
<dbReference type="GO" id="GO:0006310">
    <property type="term" value="P:DNA recombination"/>
    <property type="evidence" value="ECO:0007669"/>
    <property type="project" value="UniProtKB-KW"/>
</dbReference>
<comment type="caution">
    <text evidence="6">The sequence shown here is derived from an EMBL/GenBank/DDBJ whole genome shotgun (WGS) entry which is preliminary data.</text>
</comment>
<dbReference type="GO" id="GO:0006302">
    <property type="term" value="P:double-strand break repair"/>
    <property type="evidence" value="ECO:0007669"/>
    <property type="project" value="UniProtKB-ARBA"/>
</dbReference>
<dbReference type="AlphaFoldDB" id="A0ABD3R1X4"/>
<dbReference type="InterPro" id="IPR042525">
    <property type="entry name" value="Rad52_Rad59_Rad22_sf"/>
</dbReference>
<dbReference type="EMBL" id="JALLPB020000747">
    <property type="protein sequence ID" value="KAL3806727.1"/>
    <property type="molecule type" value="Genomic_DNA"/>
</dbReference>
<evidence type="ECO:0000256" key="1">
    <source>
        <dbReference type="ARBA" id="ARBA00006638"/>
    </source>
</evidence>
<name>A0ABD3R1X4_9STRA</name>
<keyword evidence="2" id="KW-0227">DNA damage</keyword>
<dbReference type="Proteomes" id="UP001530377">
    <property type="component" value="Unassembled WGS sequence"/>
</dbReference>
<sequence length="283" mass="30489">MAASVPIETAVGSSSERQEFILNVDGSILYDHKGRPVTVGRYLGTKPLRAEVSTRKGPGGIKLSYMGGDIITKTLNEAFGYDGWSLEVKNTTREESTKDEQGRHHVAYIATVRITHHRSGVFREDCGAGDAIDRCLASATGNALKGAVTDAMKRAARHFGEKLGNSLYHDGFNANNAPSTLKDALDTLDIDRAKSRFGFEKDAQKVDLSSGAVQPVASIPTNQLASTNTTQPGLANQEQTKPTNPVTYNSSKPHVQATPRTQYVGNVVMEHSKMLNTATTNIA</sequence>
<evidence type="ECO:0000256" key="5">
    <source>
        <dbReference type="SAM" id="MobiDB-lite"/>
    </source>
</evidence>
<evidence type="ECO:0000313" key="7">
    <source>
        <dbReference type="Proteomes" id="UP001530377"/>
    </source>
</evidence>
<keyword evidence="4" id="KW-0234">DNA repair</keyword>
<dbReference type="InterPro" id="IPR007232">
    <property type="entry name" value="Rad52_Rad59_Rad22"/>
</dbReference>
<dbReference type="PANTHER" id="PTHR12132:SF1">
    <property type="entry name" value="DNA REPAIR PROTEIN RAD52 HOMOLOG"/>
    <property type="match status" value="1"/>
</dbReference>
<organism evidence="6 7">
    <name type="scientific">Cyclostephanos tholiformis</name>
    <dbReference type="NCBI Taxonomy" id="382380"/>
    <lineage>
        <taxon>Eukaryota</taxon>
        <taxon>Sar</taxon>
        <taxon>Stramenopiles</taxon>
        <taxon>Ochrophyta</taxon>
        <taxon>Bacillariophyta</taxon>
        <taxon>Coscinodiscophyceae</taxon>
        <taxon>Thalassiosirophycidae</taxon>
        <taxon>Stephanodiscales</taxon>
        <taxon>Stephanodiscaceae</taxon>
        <taxon>Cyclostephanos</taxon>
    </lineage>
</organism>
<dbReference type="Pfam" id="PF04098">
    <property type="entry name" value="Rad52_Rad22"/>
    <property type="match status" value="1"/>
</dbReference>
<dbReference type="SUPFAM" id="SSF54768">
    <property type="entry name" value="dsRNA-binding domain-like"/>
    <property type="match status" value="1"/>
</dbReference>
<dbReference type="Gene3D" id="3.30.390.80">
    <property type="entry name" value="DNA repair protein Rad52/59/22"/>
    <property type="match status" value="1"/>
</dbReference>
<accession>A0ABD3R1X4</accession>